<feature type="transmembrane region" description="Helical" evidence="1">
    <location>
        <begin position="442"/>
        <end position="464"/>
    </location>
</feature>
<dbReference type="PANTHER" id="PTHR35337:SF1">
    <property type="entry name" value="SLR1478 PROTEIN"/>
    <property type="match status" value="1"/>
</dbReference>
<dbReference type="AlphaFoldDB" id="A0A0P6XDA1"/>
<feature type="transmembrane region" description="Helical" evidence="1">
    <location>
        <begin position="213"/>
        <end position="232"/>
    </location>
</feature>
<feature type="transmembrane region" description="Helical" evidence="1">
    <location>
        <begin position="351"/>
        <end position="381"/>
    </location>
</feature>
<keyword evidence="1" id="KW-0812">Transmembrane</keyword>
<reference evidence="2 3" key="1">
    <citation type="submission" date="2015-07" db="EMBL/GenBank/DDBJ databases">
        <title>Genome sequence of Ornatilinea apprima DSM 23815.</title>
        <authorList>
            <person name="Hemp J."/>
            <person name="Ward L.M."/>
            <person name="Pace L.A."/>
            <person name="Fischer W.W."/>
        </authorList>
    </citation>
    <scope>NUCLEOTIDE SEQUENCE [LARGE SCALE GENOMIC DNA]</scope>
    <source>
        <strain evidence="2 3">P3M-1</strain>
    </source>
</reference>
<evidence type="ECO:0000313" key="3">
    <source>
        <dbReference type="Proteomes" id="UP000050417"/>
    </source>
</evidence>
<dbReference type="OrthoDB" id="138538at2"/>
<comment type="caution">
    <text evidence="2">The sequence shown here is derived from an EMBL/GenBank/DDBJ whole genome shotgun (WGS) entry which is preliminary data.</text>
</comment>
<dbReference type="Pfam" id="PF01944">
    <property type="entry name" value="SpoIIM"/>
    <property type="match status" value="1"/>
</dbReference>
<feature type="transmembrane region" description="Helical" evidence="1">
    <location>
        <begin position="149"/>
        <end position="173"/>
    </location>
</feature>
<proteinExistence type="predicted"/>
<dbReference type="InterPro" id="IPR002798">
    <property type="entry name" value="SpoIIM-like"/>
</dbReference>
<organism evidence="2 3">
    <name type="scientific">Ornatilinea apprima</name>
    <dbReference type="NCBI Taxonomy" id="1134406"/>
    <lineage>
        <taxon>Bacteria</taxon>
        <taxon>Bacillati</taxon>
        <taxon>Chloroflexota</taxon>
        <taxon>Anaerolineae</taxon>
        <taxon>Anaerolineales</taxon>
        <taxon>Anaerolineaceae</taxon>
        <taxon>Ornatilinea</taxon>
    </lineage>
</organism>
<evidence type="ECO:0000256" key="1">
    <source>
        <dbReference type="SAM" id="Phobius"/>
    </source>
</evidence>
<keyword evidence="1" id="KW-1133">Transmembrane helix</keyword>
<protein>
    <recommendedName>
        <fullName evidence="4">ABC-2 type transporter domain-containing protein</fullName>
    </recommendedName>
</protein>
<gene>
    <name evidence="2" type="ORF">ADN00_07060</name>
</gene>
<keyword evidence="3" id="KW-1185">Reference proteome</keyword>
<feature type="transmembrane region" description="Helical" evidence="1">
    <location>
        <begin position="393"/>
        <end position="421"/>
    </location>
</feature>
<keyword evidence="1" id="KW-0472">Membrane</keyword>
<dbReference type="EMBL" id="LGCL01000019">
    <property type="protein sequence ID" value="KPL78230.1"/>
    <property type="molecule type" value="Genomic_DNA"/>
</dbReference>
<evidence type="ECO:0000313" key="2">
    <source>
        <dbReference type="EMBL" id="KPL78230.1"/>
    </source>
</evidence>
<feature type="transmembrane region" description="Helical" evidence="1">
    <location>
        <begin position="26"/>
        <end position="46"/>
    </location>
</feature>
<sequence>MQELLQKIRPALVITRREVRDQLRDWRIILPVLFLTVFFPFLMNFTAQQMLDFVSQYGASVIGERLVPFLLMIVGFFPISVSLVIALETFVGEKERGSIEPLLNTPLEDWQLYLGKLLSSVVPPLTASFLGMAVYLIGLASKGVPLPELPMLIQIFALTTVQAVVMVSGAVVVSSQATSVRATNLLASFIVIPVAFLIQGESVVMFWGDYTALWWVVGGLVILTFLLMRVGLAHFQREELLGREIDVLNVKWMWRTFWNAFGGNARTVWEWFGRVIPESLRELRFSMLAMLVIGAAGVWVGARMVNTFYISLGGETFTDLPDRMELLTEIFPLFGFGPVMGIWWQNVRVMILAMLLGVFSVGILGTLPLLASLGVAGYLGALLTMNGLPLETYLMFLIPHGVLEIPAVIIGSAAVLQMGILQATPNAEKTVGEVWLISLARWLRVMVGVVAPLLLIAAAVESWVTPQILKAFL</sequence>
<feature type="transmembrane region" description="Helical" evidence="1">
    <location>
        <begin position="185"/>
        <end position="207"/>
    </location>
</feature>
<dbReference type="GO" id="GO:0140359">
    <property type="term" value="F:ABC-type transporter activity"/>
    <property type="evidence" value="ECO:0007669"/>
    <property type="project" value="InterPro"/>
</dbReference>
<dbReference type="RefSeq" id="WP_075062280.1">
    <property type="nucleotide sequence ID" value="NZ_LGCL01000019.1"/>
</dbReference>
<dbReference type="PANTHER" id="PTHR35337">
    <property type="entry name" value="SLR1478 PROTEIN"/>
    <property type="match status" value="1"/>
</dbReference>
<feature type="transmembrane region" description="Helical" evidence="1">
    <location>
        <begin position="66"/>
        <end position="91"/>
    </location>
</feature>
<dbReference type="Pfam" id="PF12679">
    <property type="entry name" value="ABC2_membrane_2"/>
    <property type="match status" value="1"/>
</dbReference>
<accession>A0A0P6XDA1</accession>
<dbReference type="STRING" id="1134406.ADN00_07060"/>
<name>A0A0P6XDA1_9CHLR</name>
<dbReference type="Proteomes" id="UP000050417">
    <property type="component" value="Unassembled WGS sequence"/>
</dbReference>
<feature type="transmembrane region" description="Helical" evidence="1">
    <location>
        <begin position="285"/>
        <end position="306"/>
    </location>
</feature>
<feature type="transmembrane region" description="Helical" evidence="1">
    <location>
        <begin position="326"/>
        <end position="344"/>
    </location>
</feature>
<evidence type="ECO:0008006" key="4">
    <source>
        <dbReference type="Google" id="ProtNLM"/>
    </source>
</evidence>
<dbReference type="GO" id="GO:0005886">
    <property type="term" value="C:plasma membrane"/>
    <property type="evidence" value="ECO:0007669"/>
    <property type="project" value="UniProtKB-SubCell"/>
</dbReference>
<feature type="transmembrane region" description="Helical" evidence="1">
    <location>
        <begin position="112"/>
        <end position="137"/>
    </location>
</feature>